<protein>
    <recommendedName>
        <fullName evidence="6">Small ribosomal subunit protein bS6m</fullName>
    </recommendedName>
</protein>
<dbReference type="Pfam" id="PF01250">
    <property type="entry name" value="Ribosomal_S6"/>
    <property type="match status" value="1"/>
</dbReference>
<dbReference type="EMBL" id="KZ805467">
    <property type="protein sequence ID" value="PVH96332.1"/>
    <property type="molecule type" value="Genomic_DNA"/>
</dbReference>
<sequence length="115" mass="13041">MLYEMIGVVRPGRLSEVKEIAKTAGKIVLDNKGVVRGVSNWGTFLLPKPLRKLQIKHNVGHHFILRFDSSAQTQHLVRRTMSLDPRLLRYSIVKMGEKFEHIKDVEGVANFSSSS</sequence>
<dbReference type="Proteomes" id="UP000244855">
    <property type="component" value="Unassembled WGS sequence"/>
</dbReference>
<evidence type="ECO:0000256" key="7">
    <source>
        <dbReference type="ARBA" id="ARBA00037226"/>
    </source>
</evidence>
<accession>A0A2V1DE17</accession>
<dbReference type="FunFam" id="3.30.70.60:FF:000007">
    <property type="entry name" value="37S ribosomal protein Mrp17"/>
    <property type="match status" value="1"/>
</dbReference>
<evidence type="ECO:0000256" key="5">
    <source>
        <dbReference type="ARBA" id="ARBA00023274"/>
    </source>
</evidence>
<evidence type="ECO:0000256" key="3">
    <source>
        <dbReference type="ARBA" id="ARBA00022980"/>
    </source>
</evidence>
<evidence type="ECO:0000256" key="1">
    <source>
        <dbReference type="ARBA" id="ARBA00004173"/>
    </source>
</evidence>
<dbReference type="InterPro" id="IPR014717">
    <property type="entry name" value="Transl_elong_EF1B/ribsomal_bS6"/>
</dbReference>
<dbReference type="NCBIfam" id="TIGR00166">
    <property type="entry name" value="S6"/>
    <property type="match status" value="1"/>
</dbReference>
<dbReference type="PANTHER" id="PTHR21011:SF1">
    <property type="entry name" value="SMALL RIBOSOMAL SUBUNIT PROTEIN BS6M"/>
    <property type="match status" value="1"/>
</dbReference>
<reference evidence="8 9" key="1">
    <citation type="journal article" date="2018" name="Sci. Rep.">
        <title>Comparative genomics provides insights into the lifestyle and reveals functional heterogeneity of dark septate endophytic fungi.</title>
        <authorList>
            <person name="Knapp D.G."/>
            <person name="Nemeth J.B."/>
            <person name="Barry K."/>
            <person name="Hainaut M."/>
            <person name="Henrissat B."/>
            <person name="Johnson J."/>
            <person name="Kuo A."/>
            <person name="Lim J.H.P."/>
            <person name="Lipzen A."/>
            <person name="Nolan M."/>
            <person name="Ohm R.A."/>
            <person name="Tamas L."/>
            <person name="Grigoriev I.V."/>
            <person name="Spatafora J.W."/>
            <person name="Nagy L.G."/>
            <person name="Kovacs G.M."/>
        </authorList>
    </citation>
    <scope>NUCLEOTIDE SEQUENCE [LARGE SCALE GENOMIC DNA]</scope>
    <source>
        <strain evidence="8 9">DSE2036</strain>
    </source>
</reference>
<name>A0A2V1DE17_9PLEO</name>
<organism evidence="8 9">
    <name type="scientific">Periconia macrospinosa</name>
    <dbReference type="NCBI Taxonomy" id="97972"/>
    <lineage>
        <taxon>Eukaryota</taxon>
        <taxon>Fungi</taxon>
        <taxon>Dikarya</taxon>
        <taxon>Ascomycota</taxon>
        <taxon>Pezizomycotina</taxon>
        <taxon>Dothideomycetes</taxon>
        <taxon>Pleosporomycetidae</taxon>
        <taxon>Pleosporales</taxon>
        <taxon>Massarineae</taxon>
        <taxon>Periconiaceae</taxon>
        <taxon>Periconia</taxon>
    </lineage>
</organism>
<dbReference type="GO" id="GO:0003735">
    <property type="term" value="F:structural constituent of ribosome"/>
    <property type="evidence" value="ECO:0007669"/>
    <property type="project" value="InterPro"/>
</dbReference>
<dbReference type="PANTHER" id="PTHR21011">
    <property type="entry name" value="MITOCHONDRIAL 28S RIBOSOMAL PROTEIN S6"/>
    <property type="match status" value="1"/>
</dbReference>
<comment type="subcellular location">
    <subcellularLocation>
        <location evidence="1">Mitochondrion</location>
    </subcellularLocation>
</comment>
<dbReference type="GO" id="GO:0005763">
    <property type="term" value="C:mitochondrial small ribosomal subunit"/>
    <property type="evidence" value="ECO:0007669"/>
    <property type="project" value="TreeGrafter"/>
</dbReference>
<evidence type="ECO:0000256" key="2">
    <source>
        <dbReference type="ARBA" id="ARBA00009512"/>
    </source>
</evidence>
<dbReference type="Gene3D" id="3.30.70.60">
    <property type="match status" value="1"/>
</dbReference>
<dbReference type="InterPro" id="IPR035980">
    <property type="entry name" value="Ribosomal_bS6_sf"/>
</dbReference>
<comment type="similarity">
    <text evidence="2">Belongs to the bacterial ribosomal protein bS6 family.</text>
</comment>
<evidence type="ECO:0000256" key="4">
    <source>
        <dbReference type="ARBA" id="ARBA00023128"/>
    </source>
</evidence>
<dbReference type="STRING" id="97972.A0A2V1DE17"/>
<evidence type="ECO:0000256" key="6">
    <source>
        <dbReference type="ARBA" id="ARBA00035170"/>
    </source>
</evidence>
<gene>
    <name evidence="8" type="ORF">DM02DRAFT_535539</name>
</gene>
<comment type="function">
    <text evidence="7">Component of the mitochondrial ribosome (mitoribosome), a dedicated translation machinery responsible for the synthesis of mitochondrial genome-encoded proteins, including at least some of the essential transmembrane subunits of the mitochondrial respiratory chain. The mitoribosomes are attached to the mitochondrial inner membrane and translation products are cotranslationally integrated into the membrane.</text>
</comment>
<keyword evidence="9" id="KW-1185">Reference proteome</keyword>
<dbReference type="OrthoDB" id="10259681at2759"/>
<dbReference type="CDD" id="cd15465">
    <property type="entry name" value="bS6_mito"/>
    <property type="match status" value="1"/>
</dbReference>
<keyword evidence="4" id="KW-0496">Mitochondrion</keyword>
<keyword evidence="5" id="KW-0687">Ribonucleoprotein</keyword>
<dbReference type="GO" id="GO:0070181">
    <property type="term" value="F:small ribosomal subunit rRNA binding"/>
    <property type="evidence" value="ECO:0007669"/>
    <property type="project" value="TreeGrafter"/>
</dbReference>
<keyword evidence="3 8" id="KW-0689">Ribosomal protein</keyword>
<dbReference type="InterPro" id="IPR000529">
    <property type="entry name" value="Ribosomal_bS6"/>
</dbReference>
<dbReference type="AlphaFoldDB" id="A0A2V1DE17"/>
<proteinExistence type="inferred from homology"/>
<evidence type="ECO:0000313" key="8">
    <source>
        <dbReference type="EMBL" id="PVH96332.1"/>
    </source>
</evidence>
<dbReference type="GO" id="GO:0006412">
    <property type="term" value="P:translation"/>
    <property type="evidence" value="ECO:0007669"/>
    <property type="project" value="InterPro"/>
</dbReference>
<dbReference type="SUPFAM" id="SSF54995">
    <property type="entry name" value="Ribosomal protein S6"/>
    <property type="match status" value="1"/>
</dbReference>
<evidence type="ECO:0000313" key="9">
    <source>
        <dbReference type="Proteomes" id="UP000244855"/>
    </source>
</evidence>